<feature type="domain" description="WSC" evidence="1">
    <location>
        <begin position="1"/>
        <end position="58"/>
    </location>
</feature>
<accession>A0A6A6DY79</accession>
<proteinExistence type="predicted"/>
<dbReference type="OrthoDB" id="3688278at2759"/>
<evidence type="ECO:0000259" key="1">
    <source>
        <dbReference type="PROSITE" id="PS51212"/>
    </source>
</evidence>
<feature type="non-terminal residue" evidence="2">
    <location>
        <position position="58"/>
    </location>
</feature>
<dbReference type="AlphaFoldDB" id="A0A6A6DY79"/>
<dbReference type="Pfam" id="PF01822">
    <property type="entry name" value="WSC"/>
    <property type="match status" value="1"/>
</dbReference>
<sequence length="58" mass="6462">CQEFCAGYTYFGVQSRRECFCDNTIAPWSLTQPYTECNTPCPANPAQMCGAANRINAF</sequence>
<dbReference type="InterPro" id="IPR002889">
    <property type="entry name" value="WSC_carb-bd"/>
</dbReference>
<dbReference type="PROSITE" id="PS51212">
    <property type="entry name" value="WSC"/>
    <property type="match status" value="1"/>
</dbReference>
<organism evidence="2 3">
    <name type="scientific">Zopfia rhizophila CBS 207.26</name>
    <dbReference type="NCBI Taxonomy" id="1314779"/>
    <lineage>
        <taxon>Eukaryota</taxon>
        <taxon>Fungi</taxon>
        <taxon>Dikarya</taxon>
        <taxon>Ascomycota</taxon>
        <taxon>Pezizomycotina</taxon>
        <taxon>Dothideomycetes</taxon>
        <taxon>Dothideomycetes incertae sedis</taxon>
        <taxon>Zopfiaceae</taxon>
        <taxon>Zopfia</taxon>
    </lineage>
</organism>
<evidence type="ECO:0000313" key="2">
    <source>
        <dbReference type="EMBL" id="KAF2183735.1"/>
    </source>
</evidence>
<name>A0A6A6DY79_9PEZI</name>
<dbReference type="EMBL" id="ML994641">
    <property type="protein sequence ID" value="KAF2183735.1"/>
    <property type="molecule type" value="Genomic_DNA"/>
</dbReference>
<gene>
    <name evidence="2" type="ORF">K469DRAFT_541376</name>
</gene>
<feature type="non-terminal residue" evidence="2">
    <location>
        <position position="1"/>
    </location>
</feature>
<keyword evidence="3" id="KW-1185">Reference proteome</keyword>
<reference evidence="2" key="1">
    <citation type="journal article" date="2020" name="Stud. Mycol.">
        <title>101 Dothideomycetes genomes: a test case for predicting lifestyles and emergence of pathogens.</title>
        <authorList>
            <person name="Haridas S."/>
            <person name="Albert R."/>
            <person name="Binder M."/>
            <person name="Bloem J."/>
            <person name="Labutti K."/>
            <person name="Salamov A."/>
            <person name="Andreopoulos B."/>
            <person name="Baker S."/>
            <person name="Barry K."/>
            <person name="Bills G."/>
            <person name="Bluhm B."/>
            <person name="Cannon C."/>
            <person name="Castanera R."/>
            <person name="Culley D."/>
            <person name="Daum C."/>
            <person name="Ezra D."/>
            <person name="Gonzalez J."/>
            <person name="Henrissat B."/>
            <person name="Kuo A."/>
            <person name="Liang C."/>
            <person name="Lipzen A."/>
            <person name="Lutzoni F."/>
            <person name="Magnuson J."/>
            <person name="Mondo S."/>
            <person name="Nolan M."/>
            <person name="Ohm R."/>
            <person name="Pangilinan J."/>
            <person name="Park H.-J."/>
            <person name="Ramirez L."/>
            <person name="Alfaro M."/>
            <person name="Sun H."/>
            <person name="Tritt A."/>
            <person name="Yoshinaga Y."/>
            <person name="Zwiers L.-H."/>
            <person name="Turgeon B."/>
            <person name="Goodwin S."/>
            <person name="Spatafora J."/>
            <person name="Crous P."/>
            <person name="Grigoriev I."/>
        </authorList>
    </citation>
    <scope>NUCLEOTIDE SEQUENCE</scope>
    <source>
        <strain evidence="2">CBS 207.26</strain>
    </source>
</reference>
<dbReference type="Proteomes" id="UP000800200">
    <property type="component" value="Unassembled WGS sequence"/>
</dbReference>
<evidence type="ECO:0000313" key="3">
    <source>
        <dbReference type="Proteomes" id="UP000800200"/>
    </source>
</evidence>
<protein>
    <recommendedName>
        <fullName evidence="1">WSC domain-containing protein</fullName>
    </recommendedName>
</protein>